<sequence>MRINSTRLFQTLFLRNNFFRRQFTDSSSHLQADRVVLLHGFLGFRYQLLPLATILKRKGFSVSNFGYPSREDFILNHACNLVDVLNSLSLRRTSKFHFVTHSLGAIILRIALAQPNCPEAAKSGRLVLLVPPLKGSKFARYLQSRELGGKLPKWMEVTSKWIIGDCTGRQLMTMSAQEFEDMPCFPPSSLVLVIAAEMGRLNPLLEGRNDGVVEVEETMLNQPHYRLLVRGTHNSLLFQPKVIECIVNFLSGKEISTDIMYVENNRTL</sequence>
<dbReference type="OrthoDB" id="3831at2759"/>
<dbReference type="AlphaFoldDB" id="A0A9C7UMV9"/>
<protein>
    <recommendedName>
        <fullName evidence="4">AB hydrolase-1 domain-containing protein</fullName>
    </recommendedName>
</protein>
<name>A0A9C7UMV9_9RHOD</name>
<gene>
    <name evidence="2" type="ORF">GpartN1_g5341.t1</name>
    <name evidence="1" type="ORF">GpartN1_g814.t1</name>
</gene>
<dbReference type="PANTHER" id="PTHR37946:SF1">
    <property type="entry name" value="SLL1969 PROTEIN"/>
    <property type="match status" value="1"/>
</dbReference>
<dbReference type="EMBL" id="BQMJ01000044">
    <property type="protein sequence ID" value="GJQ13550.1"/>
    <property type="molecule type" value="Genomic_DNA"/>
</dbReference>
<dbReference type="Gene3D" id="3.40.50.1820">
    <property type="entry name" value="alpha/beta hydrolase"/>
    <property type="match status" value="1"/>
</dbReference>
<dbReference type="Proteomes" id="UP001061958">
    <property type="component" value="Unassembled WGS sequence"/>
</dbReference>
<dbReference type="SUPFAM" id="SSF53474">
    <property type="entry name" value="alpha/beta-Hydrolases"/>
    <property type="match status" value="1"/>
</dbReference>
<proteinExistence type="predicted"/>
<dbReference type="EMBL" id="BQMJ01000006">
    <property type="protein sequence ID" value="GJQ09023.1"/>
    <property type="molecule type" value="Genomic_DNA"/>
</dbReference>
<reference evidence="1" key="1">
    <citation type="journal article" date="2022" name="Proc. Natl. Acad. Sci. U.S.A.">
        <title>Life cycle and functional genomics of the unicellular red alga Galdieria for elucidating algal and plant evolution and industrial use.</title>
        <authorList>
            <person name="Hirooka S."/>
            <person name="Itabashi T."/>
            <person name="Ichinose T.M."/>
            <person name="Onuma R."/>
            <person name="Fujiwara T."/>
            <person name="Yamashita S."/>
            <person name="Jong L.W."/>
            <person name="Tomita R."/>
            <person name="Iwane A.H."/>
            <person name="Miyagishima S.Y."/>
        </authorList>
    </citation>
    <scope>NUCLEOTIDE SEQUENCE</scope>
    <source>
        <strain evidence="1">NBRC 102759</strain>
    </source>
</reference>
<evidence type="ECO:0000313" key="1">
    <source>
        <dbReference type="EMBL" id="GJQ09023.1"/>
    </source>
</evidence>
<reference evidence="1" key="2">
    <citation type="submission" date="2022-01" db="EMBL/GenBank/DDBJ databases">
        <authorList>
            <person name="Hirooka S."/>
            <person name="Miyagishima S.Y."/>
        </authorList>
    </citation>
    <scope>NUCLEOTIDE SEQUENCE</scope>
    <source>
        <strain evidence="1">NBRC 102759</strain>
    </source>
</reference>
<evidence type="ECO:0000313" key="2">
    <source>
        <dbReference type="EMBL" id="GJQ13550.1"/>
    </source>
</evidence>
<comment type="caution">
    <text evidence="1">The sequence shown here is derived from an EMBL/GenBank/DDBJ whole genome shotgun (WGS) entry which is preliminary data.</text>
</comment>
<organism evidence="1 3">
    <name type="scientific">Galdieria partita</name>
    <dbReference type="NCBI Taxonomy" id="83374"/>
    <lineage>
        <taxon>Eukaryota</taxon>
        <taxon>Rhodophyta</taxon>
        <taxon>Bangiophyceae</taxon>
        <taxon>Galdieriales</taxon>
        <taxon>Galdieriaceae</taxon>
        <taxon>Galdieria</taxon>
    </lineage>
</organism>
<evidence type="ECO:0008006" key="4">
    <source>
        <dbReference type="Google" id="ProtNLM"/>
    </source>
</evidence>
<evidence type="ECO:0000313" key="3">
    <source>
        <dbReference type="Proteomes" id="UP001061958"/>
    </source>
</evidence>
<accession>A0A9C7UMV9</accession>
<dbReference type="InterPro" id="IPR029058">
    <property type="entry name" value="AB_hydrolase_fold"/>
</dbReference>
<keyword evidence="3" id="KW-1185">Reference proteome</keyword>
<dbReference type="PANTHER" id="PTHR37946">
    <property type="entry name" value="SLL1969 PROTEIN"/>
    <property type="match status" value="1"/>
</dbReference>